<dbReference type="EMBL" id="GL377313">
    <property type="protein sequence ID" value="EFI92495.1"/>
    <property type="molecule type" value="Genomic_DNA"/>
</dbReference>
<dbReference type="Proteomes" id="UP000007431">
    <property type="component" value="Unassembled WGS sequence"/>
</dbReference>
<dbReference type="KEGG" id="scm:SCHCO_02447216"/>
<dbReference type="InParanoid" id="D8QIZ9"/>
<proteinExistence type="predicted"/>
<feature type="region of interest" description="Disordered" evidence="1">
    <location>
        <begin position="291"/>
        <end position="351"/>
    </location>
</feature>
<dbReference type="HOGENOM" id="CLU_790247_0_0_1"/>
<feature type="region of interest" description="Disordered" evidence="1">
    <location>
        <begin position="144"/>
        <end position="173"/>
    </location>
</feature>
<sequence length="351" mass="38225">MYPLTLASSPALPRCTADVRVDARMPSLVACDTHDVALLYDAAEAPHSPPSMRPTSVLSRSPSTPALSRSRSTRSGARRRRQSRASLGAGCRWRRRRRRGGMAGTADGSDEGGSDDEGGNGDGGGGDDELGWRGWLTAATRAGAMTRAGTATGAGATTRLRAATTRDSPRRRRRLVATRTTLCAGEGRRYAVRRPGVARGRRLRRPRVLVARAQGSRRRAQGYRRRAHHHLRRTQHHLPLASHRPPPSRHISTSQTRGTPSPFASLNVAALDFVLALRLRLRSQLRRDAPPRFDVDFDMRPHSLPRPSTSPFDVDFALRLRRDAPFNLRPHPRPSTSPPTSTSPGGGGGAS</sequence>
<feature type="non-terminal residue" evidence="2">
    <location>
        <position position="351"/>
    </location>
</feature>
<feature type="compositionally biased region" description="Basic residues" evidence="1">
    <location>
        <begin position="215"/>
        <end position="236"/>
    </location>
</feature>
<gene>
    <name evidence="2" type="ORF">SCHCODRAFT_113867</name>
</gene>
<keyword evidence="3" id="KW-1185">Reference proteome</keyword>
<dbReference type="AlphaFoldDB" id="D8QIZ9"/>
<dbReference type="VEuPathDB" id="FungiDB:SCHCODRAFT_02447216"/>
<evidence type="ECO:0000256" key="1">
    <source>
        <dbReference type="SAM" id="MobiDB-lite"/>
    </source>
</evidence>
<dbReference type="GeneID" id="9597094"/>
<organism evidence="3">
    <name type="scientific">Schizophyllum commune (strain H4-8 / FGSC 9210)</name>
    <name type="common">Split gill fungus</name>
    <dbReference type="NCBI Taxonomy" id="578458"/>
    <lineage>
        <taxon>Eukaryota</taxon>
        <taxon>Fungi</taxon>
        <taxon>Dikarya</taxon>
        <taxon>Basidiomycota</taxon>
        <taxon>Agaricomycotina</taxon>
        <taxon>Agaricomycetes</taxon>
        <taxon>Agaricomycetidae</taxon>
        <taxon>Agaricales</taxon>
        <taxon>Schizophyllaceae</taxon>
        <taxon>Schizophyllum</taxon>
    </lineage>
</organism>
<evidence type="ECO:0000313" key="3">
    <source>
        <dbReference type="Proteomes" id="UP000007431"/>
    </source>
</evidence>
<feature type="compositionally biased region" description="Polar residues" evidence="1">
    <location>
        <begin position="250"/>
        <end position="260"/>
    </location>
</feature>
<feature type="compositionally biased region" description="Acidic residues" evidence="1">
    <location>
        <begin position="108"/>
        <end position="129"/>
    </location>
</feature>
<feature type="region of interest" description="Disordered" evidence="1">
    <location>
        <begin position="213"/>
        <end position="260"/>
    </location>
</feature>
<protein>
    <submittedName>
        <fullName evidence="2">Uncharacterized protein</fullName>
    </submittedName>
</protein>
<feature type="compositionally biased region" description="Basic and acidic residues" evidence="1">
    <location>
        <begin position="291"/>
        <end position="301"/>
    </location>
</feature>
<evidence type="ECO:0000313" key="2">
    <source>
        <dbReference type="EMBL" id="EFI92495.1"/>
    </source>
</evidence>
<feature type="region of interest" description="Disordered" evidence="1">
    <location>
        <begin position="45"/>
        <end position="132"/>
    </location>
</feature>
<name>D8QIZ9_SCHCM</name>
<feature type="compositionally biased region" description="Low complexity" evidence="1">
    <location>
        <begin position="144"/>
        <end position="166"/>
    </location>
</feature>
<accession>D8QIZ9</accession>
<feature type="compositionally biased region" description="Polar residues" evidence="1">
    <location>
        <begin position="53"/>
        <end position="67"/>
    </location>
</feature>
<reference evidence="2 3" key="1">
    <citation type="journal article" date="2010" name="Nat. Biotechnol.">
        <title>Genome sequence of the model mushroom Schizophyllum commune.</title>
        <authorList>
            <person name="Ohm R.A."/>
            <person name="de Jong J.F."/>
            <person name="Lugones L.G."/>
            <person name="Aerts A."/>
            <person name="Kothe E."/>
            <person name="Stajich J.E."/>
            <person name="de Vries R.P."/>
            <person name="Record E."/>
            <person name="Levasseur A."/>
            <person name="Baker S.E."/>
            <person name="Bartholomew K.A."/>
            <person name="Coutinho P.M."/>
            <person name="Erdmann S."/>
            <person name="Fowler T.J."/>
            <person name="Gathman A.C."/>
            <person name="Lombard V."/>
            <person name="Henrissat B."/>
            <person name="Knabe N."/>
            <person name="Kuees U."/>
            <person name="Lilly W.W."/>
            <person name="Lindquist E."/>
            <person name="Lucas S."/>
            <person name="Magnuson J.K."/>
            <person name="Piumi F."/>
            <person name="Raudaskoski M."/>
            <person name="Salamov A."/>
            <person name="Schmutz J."/>
            <person name="Schwarze F.W.M.R."/>
            <person name="vanKuyk P.A."/>
            <person name="Horton J.S."/>
            <person name="Grigoriev I.V."/>
            <person name="Woesten H.A.B."/>
        </authorList>
    </citation>
    <scope>NUCLEOTIDE SEQUENCE [LARGE SCALE GENOMIC DNA]</scope>
    <source>
        <strain evidence="3">H4-8 / FGSC 9210</strain>
    </source>
</reference>